<reference evidence="7" key="2">
    <citation type="submission" date="2025-08" db="UniProtKB">
        <authorList>
            <consortium name="Ensembl"/>
        </authorList>
    </citation>
    <scope>IDENTIFICATION</scope>
</reference>
<dbReference type="Ensembl" id="ENSCSAVT00000014093.1">
    <property type="protein sequence ID" value="ENSCSAVP00000013933.1"/>
    <property type="gene ID" value="ENSCSAVG00000008170.1"/>
</dbReference>
<dbReference type="PANTHER" id="PTHR46091:SF3">
    <property type="entry name" value="AMINE OXIDASE DOMAIN-CONTAINING PROTEIN"/>
    <property type="match status" value="1"/>
</dbReference>
<sequence>MVSITVSIFTGFVIYVAYKLFKFFSSKSKNPFLEERTCSSYSMVTDKQERKKVLKKAFKKELIPSNLDAIVIGSGMGGLTCAGLMARSGKKVLVLESHDRIGGCTHTYKSKGCEFDIGIHYIGNMEEGSMNKSIVDLLTDGRLKWVPLDDQFDTVVFDEPGKILIIPTYFWPMSYFFSGYLTSQQNYMLIYPYLLISQICKNAATLLIVLKLLPKPLIDWFVKLNLHKVFLKKFNYVTGTTLKSFLDKWTENKELKTILSYCFGDYGVPPGDAPILMHGMLMNHFSRSGGFYPYGGASEIAFQMVPGIVRAGGDVLARAHVNKILFEDNRACGVQVSHLDSEVEIRAPIIISDAGIYNTYKSLIPREIASKAGMLDQLKRFTKDVGCLQVMVCLDGTKEDLNLPAKNYWIFASKDPEKDMKEYMSLSRECAANTTFPLIFVSFPSAKDPSWNDRYPNKSSCVVVTFSNLDWFSEWQEDGVKKRGKVYNDLKMTFVNQIWKQVTHSFPRLEGKVLNIEGGTPLSHQHYINSMHGEIYGARHDLTRFDLRNIIEMRGETPIPGFYMTGQDVMTCGLIGSAWGGVVTASKVLDRYLIIDLINNVKEKRKKL</sequence>
<dbReference type="InterPro" id="IPR036188">
    <property type="entry name" value="FAD/NAD-bd_sf"/>
</dbReference>
<keyword evidence="5" id="KW-0521">NADP</keyword>
<dbReference type="InParanoid" id="H2Z8M1"/>
<evidence type="ECO:0000256" key="2">
    <source>
        <dbReference type="ARBA" id="ARBA00022630"/>
    </source>
</evidence>
<dbReference type="FunCoup" id="H2Z8M1">
    <property type="interactions" value="8"/>
</dbReference>
<dbReference type="InterPro" id="IPR052206">
    <property type="entry name" value="Retinol_saturase"/>
</dbReference>
<dbReference type="Gene3D" id="3.50.50.60">
    <property type="entry name" value="FAD/NAD(P)-binding domain"/>
    <property type="match status" value="2"/>
</dbReference>
<evidence type="ECO:0000256" key="5">
    <source>
        <dbReference type="ARBA" id="ARBA00022857"/>
    </source>
</evidence>
<dbReference type="Proteomes" id="UP000007875">
    <property type="component" value="Unassembled WGS sequence"/>
</dbReference>
<dbReference type="eggNOG" id="KOG4254">
    <property type="taxonomic scope" value="Eukaryota"/>
</dbReference>
<proteinExistence type="inferred from homology"/>
<dbReference type="Pfam" id="PF13450">
    <property type="entry name" value="NAD_binding_8"/>
    <property type="match status" value="1"/>
</dbReference>
<accession>H2Z8M1</accession>
<evidence type="ECO:0000313" key="7">
    <source>
        <dbReference type="Ensembl" id="ENSCSAVP00000013933.1"/>
    </source>
</evidence>
<name>H2Z8M1_CIOSA</name>
<protein>
    <recommendedName>
        <fullName evidence="9">Amine oxidase domain-containing protein</fullName>
    </recommendedName>
</protein>
<evidence type="ECO:0000256" key="6">
    <source>
        <dbReference type="ARBA" id="ARBA00023027"/>
    </source>
</evidence>
<keyword evidence="6" id="KW-0520">NAD</keyword>
<evidence type="ECO:0008006" key="9">
    <source>
        <dbReference type="Google" id="ProtNLM"/>
    </source>
</evidence>
<dbReference type="GeneTree" id="ENSGT00940000173041"/>
<evidence type="ECO:0000256" key="1">
    <source>
        <dbReference type="ARBA" id="ARBA00005855"/>
    </source>
</evidence>
<dbReference type="PANTHER" id="PTHR46091">
    <property type="entry name" value="BLR7054 PROTEIN"/>
    <property type="match status" value="1"/>
</dbReference>
<organism evidence="7 8">
    <name type="scientific">Ciona savignyi</name>
    <name type="common">Pacific transparent sea squirt</name>
    <dbReference type="NCBI Taxonomy" id="51511"/>
    <lineage>
        <taxon>Eukaryota</taxon>
        <taxon>Metazoa</taxon>
        <taxon>Chordata</taxon>
        <taxon>Tunicata</taxon>
        <taxon>Ascidiacea</taxon>
        <taxon>Phlebobranchia</taxon>
        <taxon>Cionidae</taxon>
        <taxon>Ciona</taxon>
    </lineage>
</organism>
<comment type="similarity">
    <text evidence="1">Belongs to the carotenoid/retinoid oxidoreductase family. CrtISO subfamily.</text>
</comment>
<evidence type="ECO:0000313" key="8">
    <source>
        <dbReference type="Proteomes" id="UP000007875"/>
    </source>
</evidence>
<reference evidence="8" key="1">
    <citation type="submission" date="2003-08" db="EMBL/GenBank/DDBJ databases">
        <authorList>
            <person name="Birren B."/>
            <person name="Nusbaum C."/>
            <person name="Abebe A."/>
            <person name="Abouelleil A."/>
            <person name="Adekoya E."/>
            <person name="Ait-zahra M."/>
            <person name="Allen N."/>
            <person name="Allen T."/>
            <person name="An P."/>
            <person name="Anderson M."/>
            <person name="Anderson S."/>
            <person name="Arachchi H."/>
            <person name="Armbruster J."/>
            <person name="Bachantsang P."/>
            <person name="Baldwin J."/>
            <person name="Barry A."/>
            <person name="Bayul T."/>
            <person name="Blitshsteyn B."/>
            <person name="Bloom T."/>
            <person name="Blye J."/>
            <person name="Boguslavskiy L."/>
            <person name="Borowsky M."/>
            <person name="Boukhgalter B."/>
            <person name="Brunache A."/>
            <person name="Butler J."/>
            <person name="Calixte N."/>
            <person name="Calvo S."/>
            <person name="Camarata J."/>
            <person name="Campo K."/>
            <person name="Chang J."/>
            <person name="Cheshatsang Y."/>
            <person name="Citroen M."/>
            <person name="Collymore A."/>
            <person name="Considine T."/>
            <person name="Cook A."/>
            <person name="Cooke P."/>
            <person name="Corum B."/>
            <person name="Cuomo C."/>
            <person name="David R."/>
            <person name="Dawoe T."/>
            <person name="Degray S."/>
            <person name="Dodge S."/>
            <person name="Dooley K."/>
            <person name="Dorje P."/>
            <person name="Dorjee K."/>
            <person name="Dorris L."/>
            <person name="Duffey N."/>
            <person name="Dupes A."/>
            <person name="Elkins T."/>
            <person name="Engels R."/>
            <person name="Erickson J."/>
            <person name="Farina A."/>
            <person name="Faro S."/>
            <person name="Ferreira P."/>
            <person name="Fischer H."/>
            <person name="Fitzgerald M."/>
            <person name="Foley K."/>
            <person name="Gage D."/>
            <person name="Galagan J."/>
            <person name="Gearin G."/>
            <person name="Gnerre S."/>
            <person name="Gnirke A."/>
            <person name="Goyette A."/>
            <person name="Graham J."/>
            <person name="Grandbois E."/>
            <person name="Gyaltsen K."/>
            <person name="Hafez N."/>
            <person name="Hagopian D."/>
            <person name="Hagos B."/>
            <person name="Hall J."/>
            <person name="Hatcher B."/>
            <person name="Heller A."/>
            <person name="Higgins H."/>
            <person name="Honan T."/>
            <person name="Horn A."/>
            <person name="Houde N."/>
            <person name="Hughes L."/>
            <person name="Hulme W."/>
            <person name="Husby E."/>
            <person name="Iliev I."/>
            <person name="Jaffe D."/>
            <person name="Jones C."/>
            <person name="Kamal M."/>
            <person name="Kamat A."/>
            <person name="Kamvysselis M."/>
            <person name="Karlsson E."/>
            <person name="Kells C."/>
            <person name="Kieu A."/>
            <person name="Kisner P."/>
            <person name="Kodira C."/>
            <person name="Kulbokas E."/>
            <person name="Labutti K."/>
            <person name="Lama D."/>
            <person name="Landers T."/>
            <person name="Leger J."/>
            <person name="Levine S."/>
            <person name="Lewis D."/>
            <person name="Lewis T."/>
            <person name="Lindblad-toh K."/>
            <person name="Liu X."/>
            <person name="Lokyitsang T."/>
            <person name="Lokyitsang Y."/>
            <person name="Lucien O."/>
            <person name="Lui A."/>
            <person name="Ma L.J."/>
            <person name="Mabbitt R."/>
            <person name="Macdonald J."/>
            <person name="Maclean C."/>
            <person name="Major J."/>
            <person name="Manning J."/>
            <person name="Marabella R."/>
            <person name="Maru K."/>
            <person name="Matthews C."/>
            <person name="Mauceli E."/>
            <person name="Mccarthy M."/>
            <person name="Mcdonough S."/>
            <person name="Mcghee T."/>
            <person name="Meldrim J."/>
            <person name="Meneus L."/>
            <person name="Mesirov J."/>
            <person name="Mihalev A."/>
            <person name="Mihova T."/>
            <person name="Mikkelsen T."/>
            <person name="Mlenga V."/>
            <person name="Moru K."/>
            <person name="Mozes J."/>
            <person name="Mulrain L."/>
            <person name="Munson G."/>
            <person name="Naylor J."/>
            <person name="Newes C."/>
            <person name="Nguyen C."/>
            <person name="Nguyen N."/>
            <person name="Nguyen T."/>
            <person name="Nicol R."/>
            <person name="Nielsen C."/>
            <person name="Nizzari M."/>
            <person name="Norbu C."/>
            <person name="Norbu N."/>
            <person name="O'donnell P."/>
            <person name="Okoawo O."/>
            <person name="O'leary S."/>
            <person name="Omotosho B."/>
            <person name="O'neill K."/>
            <person name="Osman S."/>
            <person name="Parker S."/>
            <person name="Perrin D."/>
            <person name="Phunkhang P."/>
            <person name="Piqani B."/>
            <person name="Purcell S."/>
            <person name="Rachupka T."/>
            <person name="Ramasamy U."/>
            <person name="Rameau R."/>
            <person name="Ray V."/>
            <person name="Raymond C."/>
            <person name="Retta R."/>
            <person name="Richardson S."/>
            <person name="Rise C."/>
            <person name="Rodriguez J."/>
            <person name="Rogers J."/>
            <person name="Rogov P."/>
            <person name="Rutman M."/>
            <person name="Schupbach R."/>
            <person name="Seaman C."/>
            <person name="Settipalli S."/>
            <person name="Sharpe T."/>
            <person name="Sheridan J."/>
            <person name="Sherpa N."/>
            <person name="Shi J."/>
            <person name="Smirnov S."/>
            <person name="Smith C."/>
            <person name="Sougnez C."/>
            <person name="Spencer B."/>
            <person name="Stalker J."/>
            <person name="Stange-thomann N."/>
            <person name="Stavropoulos S."/>
            <person name="Stetson K."/>
            <person name="Stone C."/>
            <person name="Stone S."/>
            <person name="Stubbs M."/>
            <person name="Talamas J."/>
            <person name="Tchuinga P."/>
            <person name="Tenzing P."/>
            <person name="Tesfaye S."/>
            <person name="Theodore J."/>
            <person name="Thoulutsang Y."/>
            <person name="Topham K."/>
            <person name="Towey S."/>
            <person name="Tsamla T."/>
            <person name="Tsomo N."/>
            <person name="Vallee D."/>
            <person name="Vassiliev H."/>
            <person name="Venkataraman V."/>
            <person name="Vinson J."/>
            <person name="Vo A."/>
            <person name="Wade C."/>
            <person name="Wang S."/>
            <person name="Wangchuk T."/>
            <person name="Wangdi T."/>
            <person name="Whittaker C."/>
            <person name="Wilkinson J."/>
            <person name="Wu Y."/>
            <person name="Wyman D."/>
            <person name="Yadav S."/>
            <person name="Yang S."/>
            <person name="Yang X."/>
            <person name="Yeager S."/>
            <person name="Yee E."/>
            <person name="Young G."/>
            <person name="Zainoun J."/>
            <person name="Zembeck L."/>
            <person name="Zimmer A."/>
            <person name="Zody M."/>
            <person name="Lander E."/>
        </authorList>
    </citation>
    <scope>NUCLEOTIDE SEQUENCE [LARGE SCALE GENOMIC DNA]</scope>
</reference>
<dbReference type="AlphaFoldDB" id="H2Z8M1"/>
<keyword evidence="2" id="KW-0285">Flavoprotein</keyword>
<evidence type="ECO:0000256" key="3">
    <source>
        <dbReference type="ARBA" id="ARBA00022729"/>
    </source>
</evidence>
<keyword evidence="3" id="KW-0732">Signal</keyword>
<dbReference type="STRING" id="51511.ENSCSAVP00000013933"/>
<evidence type="ECO:0000256" key="4">
    <source>
        <dbReference type="ARBA" id="ARBA00022827"/>
    </source>
</evidence>
<keyword evidence="4" id="KW-0274">FAD</keyword>
<dbReference type="SUPFAM" id="SSF51905">
    <property type="entry name" value="FAD/NAD(P)-binding domain"/>
    <property type="match status" value="1"/>
</dbReference>
<keyword evidence="8" id="KW-1185">Reference proteome</keyword>
<dbReference type="OMA" id="EPWHPGK"/>
<reference evidence="7" key="3">
    <citation type="submission" date="2025-09" db="UniProtKB">
        <authorList>
            <consortium name="Ensembl"/>
        </authorList>
    </citation>
    <scope>IDENTIFICATION</scope>
</reference>